<dbReference type="Proteomes" id="UP000054166">
    <property type="component" value="Unassembled WGS sequence"/>
</dbReference>
<dbReference type="InParanoid" id="A0A0C3GL22"/>
<gene>
    <name evidence="1" type="ORF">PILCRDRAFT_810547</name>
</gene>
<dbReference type="HOGENOM" id="CLU_2391982_0_0_1"/>
<proteinExistence type="predicted"/>
<sequence length="94" mass="10141">MIGSPIVSLGEGAVALAWFSTKCVHFVPHFQSASDGTGTRDSLNLHALADARKGRCPPSPHSISQSRAISCPPLQRGPLDQLRLQLHFWCAAQH</sequence>
<dbReference type="AlphaFoldDB" id="A0A0C3GL22"/>
<keyword evidence="2" id="KW-1185">Reference proteome</keyword>
<evidence type="ECO:0000313" key="2">
    <source>
        <dbReference type="Proteomes" id="UP000054166"/>
    </source>
</evidence>
<reference evidence="1 2" key="1">
    <citation type="submission" date="2014-04" db="EMBL/GenBank/DDBJ databases">
        <authorList>
            <consortium name="DOE Joint Genome Institute"/>
            <person name="Kuo A."/>
            <person name="Tarkka M."/>
            <person name="Buscot F."/>
            <person name="Kohler A."/>
            <person name="Nagy L.G."/>
            <person name="Floudas D."/>
            <person name="Copeland A."/>
            <person name="Barry K.W."/>
            <person name="Cichocki N."/>
            <person name="Veneault-Fourrey C."/>
            <person name="LaButti K."/>
            <person name="Lindquist E.A."/>
            <person name="Lipzen A."/>
            <person name="Lundell T."/>
            <person name="Morin E."/>
            <person name="Murat C."/>
            <person name="Sun H."/>
            <person name="Tunlid A."/>
            <person name="Henrissat B."/>
            <person name="Grigoriev I.V."/>
            <person name="Hibbett D.S."/>
            <person name="Martin F."/>
            <person name="Nordberg H.P."/>
            <person name="Cantor M.N."/>
            <person name="Hua S.X."/>
        </authorList>
    </citation>
    <scope>NUCLEOTIDE SEQUENCE [LARGE SCALE GENOMIC DNA]</scope>
    <source>
        <strain evidence="1 2">F 1598</strain>
    </source>
</reference>
<dbReference type="EMBL" id="KN832971">
    <property type="protein sequence ID" value="KIM91291.1"/>
    <property type="molecule type" value="Genomic_DNA"/>
</dbReference>
<feature type="non-terminal residue" evidence="1">
    <location>
        <position position="94"/>
    </location>
</feature>
<protein>
    <submittedName>
        <fullName evidence="1">Uncharacterized protein</fullName>
    </submittedName>
</protein>
<organism evidence="1 2">
    <name type="scientific">Piloderma croceum (strain F 1598)</name>
    <dbReference type="NCBI Taxonomy" id="765440"/>
    <lineage>
        <taxon>Eukaryota</taxon>
        <taxon>Fungi</taxon>
        <taxon>Dikarya</taxon>
        <taxon>Basidiomycota</taxon>
        <taxon>Agaricomycotina</taxon>
        <taxon>Agaricomycetes</taxon>
        <taxon>Agaricomycetidae</taxon>
        <taxon>Atheliales</taxon>
        <taxon>Atheliaceae</taxon>
        <taxon>Piloderma</taxon>
    </lineage>
</organism>
<reference evidence="2" key="2">
    <citation type="submission" date="2015-01" db="EMBL/GenBank/DDBJ databases">
        <title>Evolutionary Origins and Diversification of the Mycorrhizal Mutualists.</title>
        <authorList>
            <consortium name="DOE Joint Genome Institute"/>
            <consortium name="Mycorrhizal Genomics Consortium"/>
            <person name="Kohler A."/>
            <person name="Kuo A."/>
            <person name="Nagy L.G."/>
            <person name="Floudas D."/>
            <person name="Copeland A."/>
            <person name="Barry K.W."/>
            <person name="Cichocki N."/>
            <person name="Veneault-Fourrey C."/>
            <person name="LaButti K."/>
            <person name="Lindquist E.A."/>
            <person name="Lipzen A."/>
            <person name="Lundell T."/>
            <person name="Morin E."/>
            <person name="Murat C."/>
            <person name="Riley R."/>
            <person name="Ohm R."/>
            <person name="Sun H."/>
            <person name="Tunlid A."/>
            <person name="Henrissat B."/>
            <person name="Grigoriev I.V."/>
            <person name="Hibbett D.S."/>
            <person name="Martin F."/>
        </authorList>
    </citation>
    <scope>NUCLEOTIDE SEQUENCE [LARGE SCALE GENOMIC DNA]</scope>
    <source>
        <strain evidence="2">F 1598</strain>
    </source>
</reference>
<accession>A0A0C3GL22</accession>
<evidence type="ECO:0000313" key="1">
    <source>
        <dbReference type="EMBL" id="KIM91291.1"/>
    </source>
</evidence>
<name>A0A0C3GL22_PILCF</name>